<evidence type="ECO:0000313" key="2">
    <source>
        <dbReference type="Proteomes" id="UP001595824"/>
    </source>
</evidence>
<accession>A0ABV8TCX0</accession>
<proteinExistence type="predicted"/>
<reference evidence="2" key="1">
    <citation type="journal article" date="2019" name="Int. J. Syst. Evol. Microbiol.">
        <title>The Global Catalogue of Microorganisms (GCM) 10K type strain sequencing project: providing services to taxonomists for standard genome sequencing and annotation.</title>
        <authorList>
            <consortium name="The Broad Institute Genomics Platform"/>
            <consortium name="The Broad Institute Genome Sequencing Center for Infectious Disease"/>
            <person name="Wu L."/>
            <person name="Ma J."/>
        </authorList>
    </citation>
    <scope>NUCLEOTIDE SEQUENCE [LARGE SCALE GENOMIC DNA]</scope>
    <source>
        <strain evidence="2">PCU 347</strain>
    </source>
</reference>
<comment type="caution">
    <text evidence="1">The sequence shown here is derived from an EMBL/GenBank/DDBJ whole genome shotgun (WGS) entry which is preliminary data.</text>
</comment>
<dbReference type="Proteomes" id="UP001595824">
    <property type="component" value="Unassembled WGS sequence"/>
</dbReference>
<dbReference type="RefSeq" id="WP_381738546.1">
    <property type="nucleotide sequence ID" value="NZ_JBHSDP010000011.1"/>
</dbReference>
<name>A0ABV8TCX0_9ACTN</name>
<sequence length="65" mass="7032">MPTHHRDPLLTCDNCGAATPRPAVPGTGLYRAGWRWRANPGETPLRFAPKTFLVSCPACPPVAAY</sequence>
<organism evidence="1 2">
    <name type="scientific">Streptomyces andamanensis</name>
    <dbReference type="NCBI Taxonomy" id="1565035"/>
    <lineage>
        <taxon>Bacteria</taxon>
        <taxon>Bacillati</taxon>
        <taxon>Actinomycetota</taxon>
        <taxon>Actinomycetes</taxon>
        <taxon>Kitasatosporales</taxon>
        <taxon>Streptomycetaceae</taxon>
        <taxon>Streptomyces</taxon>
    </lineage>
</organism>
<evidence type="ECO:0000313" key="1">
    <source>
        <dbReference type="EMBL" id="MFC4328354.1"/>
    </source>
</evidence>
<protein>
    <submittedName>
        <fullName evidence="1">Uncharacterized protein</fullName>
    </submittedName>
</protein>
<gene>
    <name evidence="1" type="ORF">ACFPC0_11000</name>
</gene>
<dbReference type="EMBL" id="JBHSDP010000011">
    <property type="protein sequence ID" value="MFC4328354.1"/>
    <property type="molecule type" value="Genomic_DNA"/>
</dbReference>
<keyword evidence="2" id="KW-1185">Reference proteome</keyword>